<protein>
    <recommendedName>
        <fullName evidence="4">Alkaline shock response membrane anchor protein AmaP</fullName>
    </recommendedName>
</protein>
<feature type="transmembrane region" description="Helical" evidence="1">
    <location>
        <begin position="7"/>
        <end position="28"/>
    </location>
</feature>
<dbReference type="EMBL" id="AP018492">
    <property type="protein sequence ID" value="BBC60883.1"/>
    <property type="molecule type" value="Genomic_DNA"/>
</dbReference>
<gene>
    <name evidence="2" type="ORF">DAT561_0766</name>
</gene>
<dbReference type="AlphaFoldDB" id="A0A2Z5Y272"/>
<keyword evidence="1" id="KW-1133">Transmembrane helix</keyword>
<dbReference type="GeneID" id="57043319"/>
<organism evidence="2 3">
    <name type="scientific">Melissococcus plutonius</name>
    <dbReference type="NCBI Taxonomy" id="33970"/>
    <lineage>
        <taxon>Bacteria</taxon>
        <taxon>Bacillati</taxon>
        <taxon>Bacillota</taxon>
        <taxon>Bacilli</taxon>
        <taxon>Lactobacillales</taxon>
        <taxon>Enterococcaceae</taxon>
        <taxon>Melissococcus</taxon>
    </lineage>
</organism>
<evidence type="ECO:0000256" key="1">
    <source>
        <dbReference type="SAM" id="Phobius"/>
    </source>
</evidence>
<sequence>MRKVIKTVISLILFVALCVTIGLLSQLIKIPWLSETVNDWAIRYSFISIIFKGILLFLGAFLFILLLTLIALPRQKSQLVFKRKTGTIEIPKKTIEKIIRESYSSIIGPEKTKLRVKIKGKKSLDVYVYLFVHNKENYTDMGEEIRQKIEQALLNALETTAIRVNVHLKEKEMQPAMNKKESRVI</sequence>
<dbReference type="Proteomes" id="UP000269226">
    <property type="component" value="Chromosome"/>
</dbReference>
<dbReference type="NCBIfam" id="NF033218">
    <property type="entry name" value="anchor_AmaP"/>
    <property type="match status" value="1"/>
</dbReference>
<evidence type="ECO:0000313" key="2">
    <source>
        <dbReference type="EMBL" id="BBC60883.1"/>
    </source>
</evidence>
<feature type="transmembrane region" description="Helical" evidence="1">
    <location>
        <begin position="40"/>
        <end position="73"/>
    </location>
</feature>
<name>A0A2Z5Y272_9ENTE</name>
<proteinExistence type="predicted"/>
<evidence type="ECO:0000313" key="3">
    <source>
        <dbReference type="Proteomes" id="UP000269226"/>
    </source>
</evidence>
<dbReference type="RefSeq" id="WP_041363262.1">
    <property type="nucleotide sequence ID" value="NZ_AP018492.1"/>
</dbReference>
<evidence type="ECO:0008006" key="4">
    <source>
        <dbReference type="Google" id="ProtNLM"/>
    </source>
</evidence>
<accession>A0A2Z5Y272</accession>
<keyword evidence="1" id="KW-0812">Transmembrane</keyword>
<keyword evidence="1" id="KW-0472">Membrane</keyword>
<reference evidence="2 3" key="1">
    <citation type="submission" date="2018-01" db="EMBL/GenBank/DDBJ databases">
        <title>Whole genome sequence of Melissococcus plutonius DAT561.</title>
        <authorList>
            <person name="Okumura K."/>
            <person name="Takamatsu D."/>
            <person name="Okura M."/>
        </authorList>
    </citation>
    <scope>NUCLEOTIDE SEQUENCE [LARGE SCALE GENOMIC DNA]</scope>
    <source>
        <strain evidence="2 3">DAT561</strain>
    </source>
</reference>